<dbReference type="Gene3D" id="2.60.40.550">
    <property type="entry name" value="Ecotin"/>
    <property type="match status" value="1"/>
</dbReference>
<dbReference type="Gene3D" id="4.10.1230.10">
    <property type="entry name" value="Ecotin, trypsin inhibitor"/>
    <property type="match status" value="1"/>
</dbReference>
<feature type="signal peptide" evidence="2">
    <location>
        <begin position="1"/>
        <end position="22"/>
    </location>
</feature>
<keyword evidence="4" id="KW-1185">Reference proteome</keyword>
<dbReference type="Proteomes" id="UP001107961">
    <property type="component" value="Unassembled WGS sequence"/>
</dbReference>
<keyword evidence="2" id="KW-0732">Signal</keyword>
<evidence type="ECO:0000256" key="2">
    <source>
        <dbReference type="SAM" id="SignalP"/>
    </source>
</evidence>
<gene>
    <name evidence="3" type="primary">eco</name>
    <name evidence="3" type="ORF">LZG35_07470</name>
</gene>
<dbReference type="PANTHER" id="PTHR35890:SF3">
    <property type="entry name" value="ECOTIN"/>
    <property type="match status" value="1"/>
</dbReference>
<name>A0A9Q3W4M5_9GAMM</name>
<dbReference type="InterPro" id="IPR036198">
    <property type="entry name" value="Ecotin_sf"/>
</dbReference>
<accession>A0A9Q3W4M5</accession>
<comment type="caution">
    <text evidence="3">The sequence shown here is derived from an EMBL/GenBank/DDBJ whole genome shotgun (WGS) entry which is preliminary data.</text>
</comment>
<proteinExistence type="inferred from homology"/>
<reference evidence="3" key="1">
    <citation type="submission" date="2022-01" db="EMBL/GenBank/DDBJ databases">
        <authorList>
            <person name="Karlyshev A.V."/>
            <person name="Jaspars M."/>
        </authorList>
    </citation>
    <scope>NUCLEOTIDE SEQUENCE</scope>
    <source>
        <strain evidence="3">AGSA3-2</strain>
    </source>
</reference>
<dbReference type="PIRSF" id="PIRSF006865">
    <property type="entry name" value="Prot_inh_ecotin"/>
    <property type="match status" value="1"/>
</dbReference>
<evidence type="ECO:0000313" key="4">
    <source>
        <dbReference type="Proteomes" id="UP001107961"/>
    </source>
</evidence>
<organism evidence="3 4">
    <name type="scientific">Alloalcanivorax xenomutans</name>
    <dbReference type="NCBI Taxonomy" id="1094342"/>
    <lineage>
        <taxon>Bacteria</taxon>
        <taxon>Pseudomonadati</taxon>
        <taxon>Pseudomonadota</taxon>
        <taxon>Gammaproteobacteria</taxon>
        <taxon>Oceanospirillales</taxon>
        <taxon>Alcanivoracaceae</taxon>
        <taxon>Alloalcanivorax</taxon>
    </lineage>
</organism>
<dbReference type="NCBIfam" id="NF002987">
    <property type="entry name" value="PRK03719.1"/>
    <property type="match status" value="1"/>
</dbReference>
<dbReference type="InterPro" id="IPR027438">
    <property type="entry name" value="Ecotin_C"/>
</dbReference>
<sequence length="169" mass="19133">MNSRINALLGGVLLTVTLPALAAESEPRPLEPLPLEKVAPYPQAEEGYQRWVIRLPETENPARMQVELMPGKIQSVDCNHTWFHGKLEQQTLEGWGYSYWRLSDVSGPASTLMGCGDDTRRDAFVGVNGDGFVLPYNSRLPVVVYLPEGFELRYRLWRADEEQLEAEQE</sequence>
<dbReference type="GO" id="GO:0004867">
    <property type="term" value="F:serine-type endopeptidase inhibitor activity"/>
    <property type="evidence" value="ECO:0007669"/>
    <property type="project" value="InterPro"/>
</dbReference>
<comment type="similarity">
    <text evidence="1">Belongs to the protease inhibitor I11 (ecotin) family.</text>
</comment>
<protein>
    <submittedName>
        <fullName evidence="3">Serine protease inhibitor ecotin</fullName>
    </submittedName>
</protein>
<evidence type="ECO:0000256" key="1">
    <source>
        <dbReference type="ARBA" id="ARBA00010558"/>
    </source>
</evidence>
<dbReference type="EMBL" id="JAJVKT010000007">
    <property type="protein sequence ID" value="MCE7508474.1"/>
    <property type="molecule type" value="Genomic_DNA"/>
</dbReference>
<dbReference type="SUPFAM" id="SSF49772">
    <property type="entry name" value="Ecotin, trypsin inhibitor"/>
    <property type="match status" value="1"/>
</dbReference>
<feature type="chain" id="PRO_5040485348" evidence="2">
    <location>
        <begin position="23"/>
        <end position="169"/>
    </location>
</feature>
<dbReference type="RefSeq" id="WP_233925681.1">
    <property type="nucleotide sequence ID" value="NZ_JAJVKT010000007.1"/>
</dbReference>
<dbReference type="AlphaFoldDB" id="A0A9Q3W4M5"/>
<dbReference type="InterPro" id="IPR005658">
    <property type="entry name" value="Prot_inh_ecotin"/>
</dbReference>
<evidence type="ECO:0000313" key="3">
    <source>
        <dbReference type="EMBL" id="MCE7508474.1"/>
    </source>
</evidence>
<dbReference type="PANTHER" id="PTHR35890">
    <property type="match status" value="1"/>
</dbReference>
<dbReference type="Pfam" id="PF03974">
    <property type="entry name" value="Ecotin"/>
    <property type="match status" value="1"/>
</dbReference>